<dbReference type="EnsemblPlants" id="AVESA.00010b.r2.5DG0935650.1">
    <property type="protein sequence ID" value="AVESA.00010b.r2.5DG0935650.1.CDS.1"/>
    <property type="gene ID" value="AVESA.00010b.r2.5DG0935650"/>
</dbReference>
<keyword evidence="2" id="KW-1185">Reference proteome</keyword>
<protein>
    <submittedName>
        <fullName evidence="1">Uncharacterized protein</fullName>
    </submittedName>
</protein>
<name>A0ACD5Y951_AVESA</name>
<organism evidence="1 2">
    <name type="scientific">Avena sativa</name>
    <name type="common">Oat</name>
    <dbReference type="NCBI Taxonomy" id="4498"/>
    <lineage>
        <taxon>Eukaryota</taxon>
        <taxon>Viridiplantae</taxon>
        <taxon>Streptophyta</taxon>
        <taxon>Embryophyta</taxon>
        <taxon>Tracheophyta</taxon>
        <taxon>Spermatophyta</taxon>
        <taxon>Magnoliopsida</taxon>
        <taxon>Liliopsida</taxon>
        <taxon>Poales</taxon>
        <taxon>Poaceae</taxon>
        <taxon>BOP clade</taxon>
        <taxon>Pooideae</taxon>
        <taxon>Poodae</taxon>
        <taxon>Poeae</taxon>
        <taxon>Poeae Chloroplast Group 1 (Aveneae type)</taxon>
        <taxon>Aveninae</taxon>
        <taxon>Avena</taxon>
    </lineage>
</organism>
<evidence type="ECO:0000313" key="1">
    <source>
        <dbReference type="EnsemblPlants" id="AVESA.00010b.r2.5DG0935650.1.CDS.1"/>
    </source>
</evidence>
<reference evidence="1" key="2">
    <citation type="submission" date="2025-09" db="UniProtKB">
        <authorList>
            <consortium name="EnsemblPlants"/>
        </authorList>
    </citation>
    <scope>IDENTIFICATION</scope>
</reference>
<proteinExistence type="predicted"/>
<accession>A0ACD5Y951</accession>
<sequence>MIPRRFINLMMKDLRVGGSYWLSRLRPEENLFYGSAKEAAAAGTEARREKRKPKRESTRQLPSPDFRFQSSRSLDSTLGFMPFYDVGGGPKEGRIVVSDSAGNTHLYDAEENSGEMLPPTREKSNWHRPISVCIDAKNAVRADALYAINASNSTNFKTLAYCNGDIMSWHWIDLPLPPYFLGKEDRTIKSYTLLEDNKTICFSSVSDGGFGTYCFDTASLEWTKAGSWTLPFTGRVVRVPQLYNLHFGFHRSNHENIVALELPSPLDDGDAPPKVLYQWRGFSHPERDHEGNYWSSIRDSNLLYLGNNRFCAAQFFGIFDEYHEDFSDDLVDTAAVLTGLEIVNGQANKAKLRMIKHKTRTYIFEGSSIESVF</sequence>
<evidence type="ECO:0000313" key="2">
    <source>
        <dbReference type="Proteomes" id="UP001732700"/>
    </source>
</evidence>
<dbReference type="Proteomes" id="UP001732700">
    <property type="component" value="Chromosome 5D"/>
</dbReference>
<reference evidence="1" key="1">
    <citation type="submission" date="2021-05" db="EMBL/GenBank/DDBJ databases">
        <authorList>
            <person name="Scholz U."/>
            <person name="Mascher M."/>
            <person name="Fiebig A."/>
        </authorList>
    </citation>
    <scope>NUCLEOTIDE SEQUENCE [LARGE SCALE GENOMIC DNA]</scope>
</reference>